<accession>A0A7V1BHE5</accession>
<dbReference type="Proteomes" id="UP000885704">
    <property type="component" value="Unassembled WGS sequence"/>
</dbReference>
<feature type="domain" description="Plasmid replication protein C N-terminal" evidence="2">
    <location>
        <begin position="18"/>
        <end position="174"/>
    </location>
</feature>
<dbReference type="Pfam" id="PF03428">
    <property type="entry name" value="RP-C"/>
    <property type="match status" value="1"/>
</dbReference>
<dbReference type="InterPro" id="IPR005090">
    <property type="entry name" value="RepC_N"/>
</dbReference>
<evidence type="ECO:0000313" key="3">
    <source>
        <dbReference type="EMBL" id="HDZ53294.1"/>
    </source>
</evidence>
<name>A0A7V1BHE5_9RHOB</name>
<organism evidence="3">
    <name type="scientific">Sulfitobacter litoralis</name>
    <dbReference type="NCBI Taxonomy" id="335975"/>
    <lineage>
        <taxon>Bacteria</taxon>
        <taxon>Pseudomonadati</taxon>
        <taxon>Pseudomonadota</taxon>
        <taxon>Alphaproteobacteria</taxon>
        <taxon>Rhodobacterales</taxon>
        <taxon>Roseobacteraceae</taxon>
        <taxon>Sulfitobacter</taxon>
    </lineage>
</organism>
<evidence type="ECO:0000256" key="1">
    <source>
        <dbReference type="SAM" id="MobiDB-lite"/>
    </source>
</evidence>
<gene>
    <name evidence="3" type="ORF">ENH63_16280</name>
</gene>
<reference evidence="3" key="1">
    <citation type="journal article" date="2020" name="mSystems">
        <title>Genome- and Community-Level Interaction Insights into Carbon Utilization and Element Cycling Functions of Hydrothermarchaeota in Hydrothermal Sediment.</title>
        <authorList>
            <person name="Zhou Z."/>
            <person name="Liu Y."/>
            <person name="Xu W."/>
            <person name="Pan J."/>
            <person name="Luo Z.H."/>
            <person name="Li M."/>
        </authorList>
    </citation>
    <scope>NUCLEOTIDE SEQUENCE [LARGE SCALE GENOMIC DNA]</scope>
    <source>
        <strain evidence="3">HyVt-323</strain>
    </source>
</reference>
<feature type="region of interest" description="Disordered" evidence="1">
    <location>
        <begin position="225"/>
        <end position="252"/>
    </location>
</feature>
<proteinExistence type="predicted"/>
<dbReference type="EMBL" id="DRFN01000048">
    <property type="protein sequence ID" value="HDZ53294.1"/>
    <property type="molecule type" value="Genomic_DNA"/>
</dbReference>
<sequence>MDTGMSAVTPLGQRQPLCRKLEQTGPAIDRWDLLDLVKTNRIELGIGEREIAVLSAHLTVMPKGSLIPGALNISYMEVEKILLRANCMGDRRFRRGEVTLADAGLVVRKLSPNKRRFPLRVGGKIIDAYGIDINPLLDRVADLKMMRDARLLREEQQNLLRTKISSRIRAIRDNFNLSISEMVESFEAFAVEVRKISRRKSTGTEEMIALLDRVIAFEADLMSPPCPSRSDDGNTPGSAYLSDRNAADAGQSVRHNESYLKELIKDIPKPSVARSPAKEEIKPDTCGHRKPKSHLEFHPGRIRALWSSTSNLNEMYPEAPGNERQLYNLLHEYSSYFRLGQETFARSLAILGWECLLVAMDYLAEKIQSIQSPRAYFQSMLKSFESGQRIAGGRVSPAGLTALSTAV</sequence>
<dbReference type="AlphaFoldDB" id="A0A7V1BHE5"/>
<feature type="compositionally biased region" description="Basic and acidic residues" evidence="1">
    <location>
        <begin position="276"/>
        <end position="294"/>
    </location>
</feature>
<comment type="caution">
    <text evidence="3">The sequence shown here is derived from an EMBL/GenBank/DDBJ whole genome shotgun (WGS) entry which is preliminary data.</text>
</comment>
<feature type="region of interest" description="Disordered" evidence="1">
    <location>
        <begin position="272"/>
        <end position="294"/>
    </location>
</feature>
<protein>
    <recommendedName>
        <fullName evidence="2">Plasmid replication protein C N-terminal domain-containing protein</fullName>
    </recommendedName>
</protein>
<evidence type="ECO:0000259" key="2">
    <source>
        <dbReference type="Pfam" id="PF03428"/>
    </source>
</evidence>